<evidence type="ECO:0000313" key="2">
    <source>
        <dbReference type="EMBL" id="TGZ81238.1"/>
    </source>
</evidence>
<keyword evidence="3" id="KW-1185">Reference proteome</keyword>
<feature type="region of interest" description="Disordered" evidence="1">
    <location>
        <begin position="1"/>
        <end position="64"/>
    </location>
</feature>
<gene>
    <name evidence="2" type="ORF">EX30DRAFT_340874</name>
</gene>
<evidence type="ECO:0000313" key="3">
    <source>
        <dbReference type="Proteomes" id="UP000298138"/>
    </source>
</evidence>
<dbReference type="InParanoid" id="A0A4S2MX44"/>
<accession>A0A4S2MX44</accession>
<feature type="compositionally biased region" description="Polar residues" evidence="1">
    <location>
        <begin position="22"/>
        <end position="34"/>
    </location>
</feature>
<sequence length="64" mass="7206">MSNPPNNSPRFSSLSYEKPSSRNHSSRTGNEMSTNRNNRPPPPYPAGYQPVTPSTFLWLNGKKK</sequence>
<reference evidence="2 3" key="1">
    <citation type="submission" date="2019-04" db="EMBL/GenBank/DDBJ databases">
        <title>Comparative genomics and transcriptomics to analyze fruiting body development in filamentous ascomycetes.</title>
        <authorList>
            <consortium name="DOE Joint Genome Institute"/>
            <person name="Lutkenhaus R."/>
            <person name="Traeger S."/>
            <person name="Breuer J."/>
            <person name="Kuo A."/>
            <person name="Lipzen A."/>
            <person name="Pangilinan J."/>
            <person name="Dilworth D."/>
            <person name="Sandor L."/>
            <person name="Poggeler S."/>
            <person name="Barry K."/>
            <person name="Grigoriev I.V."/>
            <person name="Nowrousian M."/>
        </authorList>
    </citation>
    <scope>NUCLEOTIDE SEQUENCE [LARGE SCALE GENOMIC DNA]</scope>
    <source>
        <strain evidence="2 3">CBS 389.68</strain>
    </source>
</reference>
<organism evidence="2 3">
    <name type="scientific">Ascodesmis nigricans</name>
    <dbReference type="NCBI Taxonomy" id="341454"/>
    <lineage>
        <taxon>Eukaryota</taxon>
        <taxon>Fungi</taxon>
        <taxon>Dikarya</taxon>
        <taxon>Ascomycota</taxon>
        <taxon>Pezizomycotina</taxon>
        <taxon>Pezizomycetes</taxon>
        <taxon>Pezizales</taxon>
        <taxon>Ascodesmidaceae</taxon>
        <taxon>Ascodesmis</taxon>
    </lineage>
</organism>
<protein>
    <submittedName>
        <fullName evidence="2">Uncharacterized protein</fullName>
    </submittedName>
</protein>
<evidence type="ECO:0000256" key="1">
    <source>
        <dbReference type="SAM" id="MobiDB-lite"/>
    </source>
</evidence>
<proteinExistence type="predicted"/>
<dbReference type="Proteomes" id="UP000298138">
    <property type="component" value="Unassembled WGS sequence"/>
</dbReference>
<dbReference type="EMBL" id="ML220120">
    <property type="protein sequence ID" value="TGZ81238.1"/>
    <property type="molecule type" value="Genomic_DNA"/>
</dbReference>
<dbReference type="AlphaFoldDB" id="A0A4S2MX44"/>
<feature type="compositionally biased region" description="Low complexity" evidence="1">
    <location>
        <begin position="1"/>
        <end position="15"/>
    </location>
</feature>
<name>A0A4S2MX44_9PEZI</name>